<keyword evidence="8" id="KW-0325">Glycoprotein</keyword>
<keyword evidence="7" id="KW-1015">Disulfide bond</keyword>
<dbReference type="OrthoDB" id="4504960at2759"/>
<dbReference type="EMBL" id="CAJVPL010000082">
    <property type="protein sequence ID" value="CAG8443726.1"/>
    <property type="molecule type" value="Genomic_DNA"/>
</dbReference>
<keyword evidence="4" id="KW-0732">Signal</keyword>
<dbReference type="PANTHER" id="PTHR15071:SF0">
    <property type="entry name" value="MANNOSE 6-PHOSPHATE RECEPTOR-LIKE PROTEIN 1"/>
    <property type="match status" value="1"/>
</dbReference>
<dbReference type="InterPro" id="IPR028927">
    <property type="entry name" value="Man-6-P_rcpt"/>
</dbReference>
<evidence type="ECO:0000256" key="3">
    <source>
        <dbReference type="ARBA" id="ARBA00022692"/>
    </source>
</evidence>
<dbReference type="InterPro" id="IPR009011">
    <property type="entry name" value="Man6P_isomerase_rcpt-bd_dom_sf"/>
</dbReference>
<accession>A0A9N8VBC1</accession>
<comment type="caution">
    <text evidence="11">The sequence shown here is derived from an EMBL/GenBank/DDBJ whole genome shotgun (WGS) entry which is preliminary data.</text>
</comment>
<dbReference type="Proteomes" id="UP000789831">
    <property type="component" value="Unassembled WGS sequence"/>
</dbReference>
<keyword evidence="2" id="KW-0813">Transport</keyword>
<dbReference type="GO" id="GO:0010008">
    <property type="term" value="C:endosome membrane"/>
    <property type="evidence" value="ECO:0007669"/>
    <property type="project" value="UniProtKB-SubCell"/>
</dbReference>
<sequence length="245" mass="28258">NAAETPDCTFKNDTLSYDLSKLKQDSAEYYETTDSKNKFILNVCNGLSELKDDLKDAKNVGASLKNDKEKWISLGKNNSELFIQNDELFLRYGDGDACPDQSDEVKRETYIHFICDNTIEGKGTPKLLISPRNCVYIFEWKTSAACPVDKAESLSGWGVFFTIFFIALLVYFVGGIVYNRMVHNAVGFSQLPNWEFWRDAWDFVKDMFLILMAQCPSFGRRAPRNYRNLPRDDENILIEEEFEEH</sequence>
<dbReference type="GO" id="GO:0007034">
    <property type="term" value="P:vacuolar transport"/>
    <property type="evidence" value="ECO:0007669"/>
    <property type="project" value="TreeGrafter"/>
</dbReference>
<evidence type="ECO:0000256" key="2">
    <source>
        <dbReference type="ARBA" id="ARBA00022448"/>
    </source>
</evidence>
<name>A0A9N8VBC1_9GLOM</name>
<dbReference type="InterPro" id="IPR044865">
    <property type="entry name" value="MRH_dom"/>
</dbReference>
<feature type="transmembrane region" description="Helical" evidence="9">
    <location>
        <begin position="157"/>
        <end position="178"/>
    </location>
</feature>
<keyword evidence="6 9" id="KW-0472">Membrane</keyword>
<organism evidence="11 12">
    <name type="scientific">Ambispora gerdemannii</name>
    <dbReference type="NCBI Taxonomy" id="144530"/>
    <lineage>
        <taxon>Eukaryota</taxon>
        <taxon>Fungi</taxon>
        <taxon>Fungi incertae sedis</taxon>
        <taxon>Mucoromycota</taxon>
        <taxon>Glomeromycotina</taxon>
        <taxon>Glomeromycetes</taxon>
        <taxon>Archaeosporales</taxon>
        <taxon>Ambisporaceae</taxon>
        <taxon>Ambispora</taxon>
    </lineage>
</organism>
<evidence type="ECO:0000256" key="9">
    <source>
        <dbReference type="SAM" id="Phobius"/>
    </source>
</evidence>
<reference evidence="11" key="1">
    <citation type="submission" date="2021-06" db="EMBL/GenBank/DDBJ databases">
        <authorList>
            <person name="Kallberg Y."/>
            <person name="Tangrot J."/>
            <person name="Rosling A."/>
        </authorList>
    </citation>
    <scope>NUCLEOTIDE SEQUENCE</scope>
    <source>
        <strain evidence="11">MT106</strain>
    </source>
</reference>
<dbReference type="GO" id="GO:0000139">
    <property type="term" value="C:Golgi membrane"/>
    <property type="evidence" value="ECO:0007669"/>
    <property type="project" value="UniProtKB-SubCell"/>
</dbReference>
<evidence type="ECO:0000256" key="4">
    <source>
        <dbReference type="ARBA" id="ARBA00022729"/>
    </source>
</evidence>
<evidence type="ECO:0000313" key="11">
    <source>
        <dbReference type="EMBL" id="CAG8443726.1"/>
    </source>
</evidence>
<keyword evidence="12" id="KW-1185">Reference proteome</keyword>
<proteinExistence type="predicted"/>
<evidence type="ECO:0000256" key="5">
    <source>
        <dbReference type="ARBA" id="ARBA00022989"/>
    </source>
</evidence>
<evidence type="ECO:0000259" key="10">
    <source>
        <dbReference type="PROSITE" id="PS51914"/>
    </source>
</evidence>
<keyword evidence="5 9" id="KW-1133">Transmembrane helix</keyword>
<dbReference type="SUPFAM" id="SSF50911">
    <property type="entry name" value="Mannose 6-phosphate receptor domain"/>
    <property type="match status" value="1"/>
</dbReference>
<dbReference type="Pfam" id="PF02157">
    <property type="entry name" value="Man-6-P_recep"/>
    <property type="match status" value="1"/>
</dbReference>
<dbReference type="PROSITE" id="PS51914">
    <property type="entry name" value="MRH"/>
    <property type="match status" value="1"/>
</dbReference>
<protein>
    <submittedName>
        <fullName evidence="11">9700_t:CDS:1</fullName>
    </submittedName>
</protein>
<feature type="non-terminal residue" evidence="11">
    <location>
        <position position="245"/>
    </location>
</feature>
<dbReference type="Gene3D" id="2.70.130.10">
    <property type="entry name" value="Mannose-6-phosphate receptor binding domain"/>
    <property type="match status" value="1"/>
</dbReference>
<keyword evidence="3 9" id="KW-0812">Transmembrane</keyword>
<evidence type="ECO:0000313" key="12">
    <source>
        <dbReference type="Proteomes" id="UP000789831"/>
    </source>
</evidence>
<gene>
    <name evidence="11" type="ORF">AGERDE_LOCUS1263</name>
</gene>
<evidence type="ECO:0000256" key="1">
    <source>
        <dbReference type="ARBA" id="ARBA00004308"/>
    </source>
</evidence>
<evidence type="ECO:0000256" key="8">
    <source>
        <dbReference type="ARBA" id="ARBA00023180"/>
    </source>
</evidence>
<evidence type="ECO:0000256" key="6">
    <source>
        <dbReference type="ARBA" id="ARBA00023136"/>
    </source>
</evidence>
<dbReference type="GO" id="GO:0005770">
    <property type="term" value="C:late endosome"/>
    <property type="evidence" value="ECO:0007669"/>
    <property type="project" value="TreeGrafter"/>
</dbReference>
<dbReference type="PANTHER" id="PTHR15071">
    <property type="entry name" value="MANNOSE-6-PHOSPHATE RECEPTOR FAMILY MEMBER"/>
    <property type="match status" value="1"/>
</dbReference>
<evidence type="ECO:0000256" key="7">
    <source>
        <dbReference type="ARBA" id="ARBA00023157"/>
    </source>
</evidence>
<comment type="subcellular location">
    <subcellularLocation>
        <location evidence="1">Endomembrane system</location>
    </subcellularLocation>
</comment>
<dbReference type="AlphaFoldDB" id="A0A9N8VBC1"/>
<feature type="domain" description="MRH" evidence="10">
    <location>
        <begin position="6"/>
        <end position="148"/>
    </location>
</feature>